<organism evidence="2 3">
    <name type="scientific">Metabacillus rhizolycopersici</name>
    <dbReference type="NCBI Taxonomy" id="2875709"/>
    <lineage>
        <taxon>Bacteria</taxon>
        <taxon>Bacillati</taxon>
        <taxon>Bacillota</taxon>
        <taxon>Bacilli</taxon>
        <taxon>Bacillales</taxon>
        <taxon>Bacillaceae</taxon>
        <taxon>Metabacillus</taxon>
    </lineage>
</organism>
<dbReference type="Proteomes" id="UP001165287">
    <property type="component" value="Unassembled WGS sequence"/>
</dbReference>
<dbReference type="RefSeq" id="WP_224142160.1">
    <property type="nucleotide sequence ID" value="NZ_JAIQUM010000148.1"/>
</dbReference>
<sequence length="51" mass="6366">MKLDHRRRKIQQEYRKHMRQKKEAKKHTIEAIIIITFFALLFLLNSYFKGF</sequence>
<feature type="transmembrane region" description="Helical" evidence="1">
    <location>
        <begin position="28"/>
        <end position="48"/>
    </location>
</feature>
<proteinExistence type="predicted"/>
<protein>
    <submittedName>
        <fullName evidence="2">Uncharacterized protein</fullName>
    </submittedName>
</protein>
<dbReference type="EMBL" id="JAIQUM010000148">
    <property type="protein sequence ID" value="MBZ5753755.1"/>
    <property type="molecule type" value="Genomic_DNA"/>
</dbReference>
<evidence type="ECO:0000313" key="3">
    <source>
        <dbReference type="Proteomes" id="UP001165287"/>
    </source>
</evidence>
<accession>A0ABS7UZJ8</accession>
<comment type="caution">
    <text evidence="2">The sequence shown here is derived from an EMBL/GenBank/DDBJ whole genome shotgun (WGS) entry which is preliminary data.</text>
</comment>
<evidence type="ECO:0000313" key="2">
    <source>
        <dbReference type="EMBL" id="MBZ5753755.1"/>
    </source>
</evidence>
<keyword evidence="1" id="KW-0472">Membrane</keyword>
<gene>
    <name evidence="2" type="ORF">K9V48_26965</name>
</gene>
<keyword evidence="3" id="KW-1185">Reference proteome</keyword>
<keyword evidence="1" id="KW-1133">Transmembrane helix</keyword>
<reference evidence="2" key="1">
    <citation type="submission" date="2024-05" db="EMBL/GenBank/DDBJ databases">
        <title>Metabacillus sp. nov., isolated from the rhizosphere soil of tomato plants.</title>
        <authorList>
            <person name="Ma R."/>
        </authorList>
    </citation>
    <scope>NUCLEOTIDE SEQUENCE</scope>
    <source>
        <strain evidence="2">DBTR6</strain>
    </source>
</reference>
<name>A0ABS7UZJ8_9BACI</name>
<keyword evidence="1" id="KW-0812">Transmembrane</keyword>
<evidence type="ECO:0000256" key="1">
    <source>
        <dbReference type="SAM" id="Phobius"/>
    </source>
</evidence>